<protein>
    <recommendedName>
        <fullName evidence="4">VanZ family protein</fullName>
    </recommendedName>
</protein>
<gene>
    <name evidence="2" type="ORF">ACFFF7_03350</name>
</gene>
<sequence>MTRLAAALFDPALMRPLFWMLLATALFFALDPYPPGLPLDRLGDKAEHMLAFAALTGTANLAWPRAPAWRIALALSGFGALIELLQAIPALHRDADWRDWVADSAAIAAATLLARGVLIRFAPRAPLP</sequence>
<dbReference type="EMBL" id="JBHLTL010000001">
    <property type="protein sequence ID" value="MFC0588440.1"/>
    <property type="molecule type" value="Genomic_DNA"/>
</dbReference>
<organism evidence="2 3">
    <name type="scientific">Novosphingobium aquiterrae</name>
    <dbReference type="NCBI Taxonomy" id="624388"/>
    <lineage>
        <taxon>Bacteria</taxon>
        <taxon>Pseudomonadati</taxon>
        <taxon>Pseudomonadota</taxon>
        <taxon>Alphaproteobacteria</taxon>
        <taxon>Sphingomonadales</taxon>
        <taxon>Sphingomonadaceae</taxon>
        <taxon>Novosphingobium</taxon>
    </lineage>
</organism>
<feature type="transmembrane region" description="Helical" evidence="1">
    <location>
        <begin position="100"/>
        <end position="122"/>
    </location>
</feature>
<keyword evidence="3" id="KW-1185">Reference proteome</keyword>
<accession>A0ABV6PF26</accession>
<dbReference type="RefSeq" id="WP_379479940.1">
    <property type="nucleotide sequence ID" value="NZ_JBHLTL010000001.1"/>
</dbReference>
<evidence type="ECO:0000256" key="1">
    <source>
        <dbReference type="SAM" id="Phobius"/>
    </source>
</evidence>
<dbReference type="Proteomes" id="UP001589943">
    <property type="component" value="Unassembled WGS sequence"/>
</dbReference>
<evidence type="ECO:0000313" key="2">
    <source>
        <dbReference type="EMBL" id="MFC0588440.1"/>
    </source>
</evidence>
<name>A0ABV6PF26_9SPHN</name>
<reference evidence="2 3" key="1">
    <citation type="submission" date="2024-09" db="EMBL/GenBank/DDBJ databases">
        <authorList>
            <person name="Sun Q."/>
            <person name="Mori K."/>
        </authorList>
    </citation>
    <scope>NUCLEOTIDE SEQUENCE [LARGE SCALE GENOMIC DNA]</scope>
    <source>
        <strain evidence="2 3">NCAIM B.02537</strain>
    </source>
</reference>
<keyword evidence="1" id="KW-0812">Transmembrane</keyword>
<feature type="transmembrane region" description="Helical" evidence="1">
    <location>
        <begin position="12"/>
        <end position="30"/>
    </location>
</feature>
<keyword evidence="1" id="KW-0472">Membrane</keyword>
<comment type="caution">
    <text evidence="2">The sequence shown here is derived from an EMBL/GenBank/DDBJ whole genome shotgun (WGS) entry which is preliminary data.</text>
</comment>
<feature type="transmembrane region" description="Helical" evidence="1">
    <location>
        <begin position="68"/>
        <end position="88"/>
    </location>
</feature>
<evidence type="ECO:0008006" key="4">
    <source>
        <dbReference type="Google" id="ProtNLM"/>
    </source>
</evidence>
<keyword evidence="1" id="KW-1133">Transmembrane helix</keyword>
<evidence type="ECO:0000313" key="3">
    <source>
        <dbReference type="Proteomes" id="UP001589943"/>
    </source>
</evidence>
<proteinExistence type="predicted"/>